<reference evidence="10 11" key="1">
    <citation type="submission" date="2024-02" db="EMBL/GenBank/DDBJ databases">
        <title>De novo assembly and annotation of 12 fungi associated with fruit tree decline syndrome in Ontario, Canada.</title>
        <authorList>
            <person name="Sulman M."/>
            <person name="Ellouze W."/>
            <person name="Ilyukhin E."/>
        </authorList>
    </citation>
    <scope>NUCLEOTIDE SEQUENCE [LARGE SCALE GENOMIC DNA]</scope>
    <source>
        <strain evidence="10 11">M1-105</strain>
    </source>
</reference>
<evidence type="ECO:0000256" key="2">
    <source>
        <dbReference type="ARBA" id="ARBA00022701"/>
    </source>
</evidence>
<dbReference type="InterPro" id="IPR027640">
    <property type="entry name" value="Kinesin-like_fam"/>
</dbReference>
<evidence type="ECO:0000256" key="6">
    <source>
        <dbReference type="PROSITE-ProRule" id="PRU00283"/>
    </source>
</evidence>
<feature type="coiled-coil region" evidence="7">
    <location>
        <begin position="346"/>
        <end position="380"/>
    </location>
</feature>
<evidence type="ECO:0000256" key="5">
    <source>
        <dbReference type="ARBA" id="ARBA00023175"/>
    </source>
</evidence>
<keyword evidence="2" id="KW-0493">Microtubule</keyword>
<sequence length="1017" mass="112950">MDSHENSRPTGIKPPSKLPALSSGIARGLQELSANDNNSRAMPPPVVGTKHKTTGLPEPATKRKTLAEKAGETRSSKVPAPPSSRPVNGAVKATTAAGIRNGAHSSSVSAASTRLTRSNSNTSFANTYSHGSRASRPQTSMSHSRSMSQQTPSNRPHTSMDTNDSDPPSMGKRKGTVPISISTCVPAEEVKSAKLRGSHSSQYDNVSYRKNSRAAQTAQQFAKRTSSQPVQNLQIQHHIQPHQHVGHPKSSRDVSLSTQFQSLSISDGTKDCIPEDEEPPATPSMIPRPVFSQLQPQQQQQQFPPATPSNTRYRASSPSKEPVTPYLSKDSNVRGPLVAWDTKGRLEDMEALYGELRQQMQSTTTERANMKENIEIYKTKSMSESLSSIRSSLLELVATHYITTPKSLKLTLNLTTAVNELEAMRVQLSAKVDTYRSDLEDSRLKLTQSELALETAKKTHAFELKDLQRQSAHELKDLQFEHEREASRLRQDAARKSEEMQRRLEDQSSDLKREYEQKFAELKKDLEAELEKEHQLRIKEVSGLKTEADLYHQNAGVHLERKDRELKELKHENEQLQADIERKTTLEKNLRDKLSEASANIMTLESSNSAMRAKINFLESDSQAQSSAFGELQKQMQEAIDAAEEAKAKLRIEETLRRKLHNQVQELKGNIRVFCRVRPPSEMEVPQAAEIAYPDADKDSKEVLIQGPEQKSAMGTVTRSTNPFTFDRVFGPGSQNAEVFEEISQLVQSALDGYNVCIFCYGQTGSGKTFTMSSVDGMIPRAVQQIYTTAQDLEEKGWKYRMEGQFVEVYNENLNDLLGKAEELDKKKLEIRHDPAKKTTTITDVTTVTLDNPERVQDMLSSASRNRSVAATMANSRSSRSHSVFILKLKGENSITGERSEGTLNLVDLAGSERLSHSGATGDRLKETQNINRSLSCLGDVISALGSGKDGAHVPYRNSKLTYLLQNSLGGNSKTLMFVMISPLQPHLHETITSLKFATKVHNTHIGTAKRQAKVKD</sequence>
<organism evidence="10 11">
    <name type="scientific">Neofusicoccum ribis</name>
    <dbReference type="NCBI Taxonomy" id="45134"/>
    <lineage>
        <taxon>Eukaryota</taxon>
        <taxon>Fungi</taxon>
        <taxon>Dikarya</taxon>
        <taxon>Ascomycota</taxon>
        <taxon>Pezizomycotina</taxon>
        <taxon>Dothideomycetes</taxon>
        <taxon>Dothideomycetes incertae sedis</taxon>
        <taxon>Botryosphaeriales</taxon>
        <taxon>Botryosphaeriaceae</taxon>
        <taxon>Neofusicoccum</taxon>
    </lineage>
</organism>
<keyword evidence="3 6" id="KW-0547">Nucleotide-binding</keyword>
<keyword evidence="7" id="KW-0175">Coiled coil</keyword>
<dbReference type="EMBL" id="JAJVDC020000122">
    <property type="protein sequence ID" value="KAL1623296.1"/>
    <property type="molecule type" value="Genomic_DNA"/>
</dbReference>
<feature type="compositionally biased region" description="Low complexity" evidence="8">
    <location>
        <begin position="293"/>
        <end position="304"/>
    </location>
</feature>
<feature type="binding site" evidence="6">
    <location>
        <begin position="762"/>
        <end position="769"/>
    </location>
    <ligand>
        <name>ATP</name>
        <dbReference type="ChEBI" id="CHEBI:30616"/>
    </ligand>
</feature>
<feature type="compositionally biased region" description="Low complexity" evidence="8">
    <location>
        <begin position="112"/>
        <end position="123"/>
    </location>
</feature>
<dbReference type="PROSITE" id="PS50067">
    <property type="entry name" value="KINESIN_MOTOR_2"/>
    <property type="match status" value="1"/>
</dbReference>
<dbReference type="SUPFAM" id="SSF52540">
    <property type="entry name" value="P-loop containing nucleoside triphosphate hydrolases"/>
    <property type="match status" value="1"/>
</dbReference>
<dbReference type="Gene3D" id="3.40.850.10">
    <property type="entry name" value="Kinesin motor domain"/>
    <property type="match status" value="1"/>
</dbReference>
<dbReference type="SMART" id="SM00129">
    <property type="entry name" value="KISc"/>
    <property type="match status" value="1"/>
</dbReference>
<comment type="caution">
    <text evidence="10">The sequence shown here is derived from an EMBL/GenBank/DDBJ whole genome shotgun (WGS) entry which is preliminary data.</text>
</comment>
<proteinExistence type="inferred from homology"/>
<feature type="compositionally biased region" description="Basic and acidic residues" evidence="8">
    <location>
        <begin position="65"/>
        <end position="75"/>
    </location>
</feature>
<dbReference type="InterPro" id="IPR019821">
    <property type="entry name" value="Kinesin_motor_CS"/>
</dbReference>
<dbReference type="Pfam" id="PF00225">
    <property type="entry name" value="Kinesin"/>
    <property type="match status" value="1"/>
</dbReference>
<dbReference type="PRINTS" id="PR00380">
    <property type="entry name" value="KINESINHEAVY"/>
</dbReference>
<accession>A0ABR3SKE5</accession>
<comment type="similarity">
    <text evidence="1">Belongs to the TRAFAC class myosin-kinesin ATPase superfamily. Kinesin family. KIN-14 subfamily.</text>
</comment>
<evidence type="ECO:0000256" key="8">
    <source>
        <dbReference type="SAM" id="MobiDB-lite"/>
    </source>
</evidence>
<dbReference type="InterPro" id="IPR001752">
    <property type="entry name" value="Kinesin_motor_dom"/>
</dbReference>
<dbReference type="PANTHER" id="PTHR47972:SF45">
    <property type="entry name" value="PROTEIN CLARET SEGREGATIONAL"/>
    <property type="match status" value="1"/>
</dbReference>
<feature type="region of interest" description="Disordered" evidence="8">
    <location>
        <begin position="478"/>
        <end position="510"/>
    </location>
</feature>
<keyword evidence="11" id="KW-1185">Reference proteome</keyword>
<dbReference type="Proteomes" id="UP001521116">
    <property type="component" value="Unassembled WGS sequence"/>
</dbReference>
<feature type="domain" description="Kinesin motor" evidence="9">
    <location>
        <begin position="670"/>
        <end position="1004"/>
    </location>
</feature>
<gene>
    <name evidence="10" type="primary">KAR3</name>
    <name evidence="10" type="ORF">SLS56_008348</name>
</gene>
<dbReference type="InterPro" id="IPR027417">
    <property type="entry name" value="P-loop_NTPase"/>
</dbReference>
<evidence type="ECO:0000259" key="9">
    <source>
        <dbReference type="PROSITE" id="PS50067"/>
    </source>
</evidence>
<dbReference type="InterPro" id="IPR036961">
    <property type="entry name" value="Kinesin_motor_dom_sf"/>
</dbReference>
<dbReference type="PROSITE" id="PS00411">
    <property type="entry name" value="KINESIN_MOTOR_1"/>
    <property type="match status" value="1"/>
</dbReference>
<evidence type="ECO:0000256" key="7">
    <source>
        <dbReference type="SAM" id="Coils"/>
    </source>
</evidence>
<evidence type="ECO:0000313" key="11">
    <source>
        <dbReference type="Proteomes" id="UP001521116"/>
    </source>
</evidence>
<keyword evidence="5 6" id="KW-0505">Motor protein</keyword>
<feature type="compositionally biased region" description="Polar residues" evidence="8">
    <location>
        <begin position="308"/>
        <end position="319"/>
    </location>
</feature>
<keyword evidence="4 6" id="KW-0067">ATP-binding</keyword>
<feature type="compositionally biased region" description="Polar residues" evidence="8">
    <location>
        <begin position="124"/>
        <end position="166"/>
    </location>
</feature>
<evidence type="ECO:0000256" key="4">
    <source>
        <dbReference type="ARBA" id="ARBA00022840"/>
    </source>
</evidence>
<evidence type="ECO:0000256" key="3">
    <source>
        <dbReference type="ARBA" id="ARBA00022741"/>
    </source>
</evidence>
<feature type="region of interest" description="Disordered" evidence="8">
    <location>
        <begin position="265"/>
        <end position="331"/>
    </location>
</feature>
<dbReference type="CDD" id="cd01366">
    <property type="entry name" value="KISc_C_terminal"/>
    <property type="match status" value="1"/>
</dbReference>
<protein>
    <submittedName>
        <fullName evidence="10">Kinesin-like nuclear fusion protein</fullName>
    </submittedName>
</protein>
<evidence type="ECO:0000256" key="1">
    <source>
        <dbReference type="ARBA" id="ARBA00010899"/>
    </source>
</evidence>
<name>A0ABR3SKE5_9PEZI</name>
<evidence type="ECO:0000313" key="10">
    <source>
        <dbReference type="EMBL" id="KAL1623296.1"/>
    </source>
</evidence>
<feature type="region of interest" description="Disordered" evidence="8">
    <location>
        <begin position="1"/>
        <end position="179"/>
    </location>
</feature>
<dbReference type="PANTHER" id="PTHR47972">
    <property type="entry name" value="KINESIN-LIKE PROTEIN KLP-3"/>
    <property type="match status" value="1"/>
</dbReference>